<feature type="signal peptide" evidence="2">
    <location>
        <begin position="1"/>
        <end position="23"/>
    </location>
</feature>
<dbReference type="InterPro" id="IPR011460">
    <property type="entry name" value="Lcl_C"/>
</dbReference>
<gene>
    <name evidence="4" type="ORF">A1507_06635</name>
</gene>
<dbReference type="AlphaFoldDB" id="A0A177NRD9"/>
<accession>A0A177NRD9</accession>
<keyword evidence="1" id="KW-1133">Transmembrane helix</keyword>
<comment type="caution">
    <text evidence="4">The sequence shown here is derived from an EMBL/GenBank/DDBJ whole genome shotgun (WGS) entry which is preliminary data.</text>
</comment>
<dbReference type="Proteomes" id="UP000077857">
    <property type="component" value="Unassembled WGS sequence"/>
</dbReference>
<dbReference type="Pfam" id="PF07603">
    <property type="entry name" value="Lcl_C"/>
    <property type="match status" value="1"/>
</dbReference>
<evidence type="ECO:0000313" key="5">
    <source>
        <dbReference type="Proteomes" id="UP000077857"/>
    </source>
</evidence>
<keyword evidence="1" id="KW-0812">Transmembrane</keyword>
<evidence type="ECO:0000256" key="2">
    <source>
        <dbReference type="SAM" id="SignalP"/>
    </source>
</evidence>
<organism evidence="4 5">
    <name type="scientific">Methylomonas koyamae</name>
    <dbReference type="NCBI Taxonomy" id="702114"/>
    <lineage>
        <taxon>Bacteria</taxon>
        <taxon>Pseudomonadati</taxon>
        <taxon>Pseudomonadota</taxon>
        <taxon>Gammaproteobacteria</taxon>
        <taxon>Methylococcales</taxon>
        <taxon>Methylococcaceae</taxon>
        <taxon>Methylomonas</taxon>
    </lineage>
</organism>
<keyword evidence="2" id="KW-0732">Signal</keyword>
<proteinExistence type="predicted"/>
<feature type="transmembrane region" description="Helical" evidence="1">
    <location>
        <begin position="210"/>
        <end position="232"/>
    </location>
</feature>
<dbReference type="OrthoDB" id="8537107at2"/>
<evidence type="ECO:0000259" key="3">
    <source>
        <dbReference type="Pfam" id="PF07603"/>
    </source>
</evidence>
<evidence type="ECO:0000256" key="1">
    <source>
        <dbReference type="SAM" id="Phobius"/>
    </source>
</evidence>
<feature type="domain" description="Lcl C-terminal" evidence="3">
    <location>
        <begin position="32"/>
        <end position="206"/>
    </location>
</feature>
<sequence>MKLKHTLLAAGAAALTHLPTAQAALLDRGGGMLYDTVLNVTWLQDANYAKTSGYDADGKMDWHAAVAWADQLEFGGFSDWRLAGIKPVNGIAYNENFSDDGSTDYAWNVSSPNSELGYMYFVNLGLTAFQFPDGSDNPNFGIYRDGRTGGQTDVGLVKNLQSFNYWSGNEVPTRTGEAWFFDTALGSQQTWYKKNLGSDMYVWAVRDGDIAAVPLPGAVWLFASAVFAGLFANRRKSN</sequence>
<dbReference type="EMBL" id="LUUJ01000047">
    <property type="protein sequence ID" value="OAI19600.1"/>
    <property type="molecule type" value="Genomic_DNA"/>
</dbReference>
<dbReference type="RefSeq" id="WP_064039443.1">
    <property type="nucleotide sequence ID" value="NZ_LUUJ01000047.1"/>
</dbReference>
<name>A0A177NRD9_9GAMM</name>
<evidence type="ECO:0000313" key="4">
    <source>
        <dbReference type="EMBL" id="OAI19600.1"/>
    </source>
</evidence>
<keyword evidence="1" id="KW-0472">Membrane</keyword>
<protein>
    <recommendedName>
        <fullName evidence="3">Lcl C-terminal domain-containing protein</fullName>
    </recommendedName>
</protein>
<feature type="chain" id="PRO_5008069457" description="Lcl C-terminal domain-containing protein" evidence="2">
    <location>
        <begin position="24"/>
        <end position="238"/>
    </location>
</feature>
<reference evidence="4 5" key="1">
    <citation type="submission" date="2016-03" db="EMBL/GenBank/DDBJ databases">
        <authorList>
            <person name="Ploux O."/>
        </authorList>
    </citation>
    <scope>NUCLEOTIDE SEQUENCE [LARGE SCALE GENOMIC DNA]</scope>
    <source>
        <strain evidence="4 5">R-45378</strain>
    </source>
</reference>